<protein>
    <submittedName>
        <fullName evidence="2">Gamma-carboxymuconolactone decarboxylase</fullName>
    </submittedName>
</protein>
<dbReference type="GO" id="GO:0051920">
    <property type="term" value="F:peroxiredoxin activity"/>
    <property type="evidence" value="ECO:0007669"/>
    <property type="project" value="InterPro"/>
</dbReference>
<reference evidence="2" key="1">
    <citation type="journal article" date="2021" name="PeerJ">
        <title>Extensive microbial diversity within the chicken gut microbiome revealed by metagenomics and culture.</title>
        <authorList>
            <person name="Gilroy R."/>
            <person name="Ravi A."/>
            <person name="Getino M."/>
            <person name="Pursley I."/>
            <person name="Horton D.L."/>
            <person name="Alikhan N.F."/>
            <person name="Baker D."/>
            <person name="Gharbi K."/>
            <person name="Hall N."/>
            <person name="Watson M."/>
            <person name="Adriaenssens E.M."/>
            <person name="Foster-Nyarko E."/>
            <person name="Jarju S."/>
            <person name="Secka A."/>
            <person name="Antonio M."/>
            <person name="Oren A."/>
            <person name="Chaudhuri R.R."/>
            <person name="La Ragione R."/>
            <person name="Hildebrand F."/>
            <person name="Pallen M.J."/>
        </authorList>
    </citation>
    <scope>NUCLEOTIDE SEQUENCE</scope>
    <source>
        <strain evidence="2">CHK135-1449</strain>
    </source>
</reference>
<dbReference type="Proteomes" id="UP000787156">
    <property type="component" value="Unassembled WGS sequence"/>
</dbReference>
<dbReference type="InterPro" id="IPR003779">
    <property type="entry name" value="CMD-like"/>
</dbReference>
<dbReference type="PANTHER" id="PTHR33930:SF2">
    <property type="entry name" value="BLR3452 PROTEIN"/>
    <property type="match status" value="1"/>
</dbReference>
<accession>A0A9D2USP4</accession>
<dbReference type="EMBL" id="DYWX01000064">
    <property type="protein sequence ID" value="HJF27817.1"/>
    <property type="molecule type" value="Genomic_DNA"/>
</dbReference>
<sequence>MKNQPHDSDALKETGFLDTSIEFLIQNDPVWVQKLTNLVQNDQKNQPLDPRLVTLIRLCIDVTATHLYAEGVKQHVQAALKLEVTQAEIVEVFKLASIVGIHSCALGIPILVKELSLTRIPESQAKKTSTPVCDEMRKNGSFNPAWETLYLWDPVYLENFLNMATDVWRRGILPPLWIELLCIAGDANITHLWKPGIQRHIKAALALGATKAQILEVFKIVSLQGLETFEVGVSLLQEVLKEYPAAL</sequence>
<feature type="domain" description="Carboxymuconolactone decarboxylase-like" evidence="1">
    <location>
        <begin position="33"/>
        <end position="98"/>
    </location>
</feature>
<dbReference type="SUPFAM" id="SSF69118">
    <property type="entry name" value="AhpD-like"/>
    <property type="match status" value="1"/>
</dbReference>
<dbReference type="AlphaFoldDB" id="A0A9D2USP4"/>
<gene>
    <name evidence="2" type="ORF">K8V79_06165</name>
</gene>
<evidence type="ECO:0000259" key="1">
    <source>
        <dbReference type="Pfam" id="PF02627"/>
    </source>
</evidence>
<organism evidence="2 3">
    <name type="scientific">Acinetobacter lwoffii</name>
    <dbReference type="NCBI Taxonomy" id="28090"/>
    <lineage>
        <taxon>Bacteria</taxon>
        <taxon>Pseudomonadati</taxon>
        <taxon>Pseudomonadota</taxon>
        <taxon>Gammaproteobacteria</taxon>
        <taxon>Moraxellales</taxon>
        <taxon>Moraxellaceae</taxon>
        <taxon>Acinetobacter</taxon>
    </lineage>
</organism>
<dbReference type="PANTHER" id="PTHR33930">
    <property type="entry name" value="ALKYL HYDROPEROXIDE REDUCTASE AHPD"/>
    <property type="match status" value="1"/>
</dbReference>
<dbReference type="InterPro" id="IPR029032">
    <property type="entry name" value="AhpD-like"/>
</dbReference>
<reference evidence="2" key="2">
    <citation type="submission" date="2021-09" db="EMBL/GenBank/DDBJ databases">
        <authorList>
            <person name="Gilroy R."/>
        </authorList>
    </citation>
    <scope>NUCLEOTIDE SEQUENCE</scope>
    <source>
        <strain evidence="2">CHK135-1449</strain>
    </source>
</reference>
<evidence type="ECO:0000313" key="2">
    <source>
        <dbReference type="EMBL" id="HJF27817.1"/>
    </source>
</evidence>
<name>A0A9D2USP4_ACILW</name>
<dbReference type="Pfam" id="PF02627">
    <property type="entry name" value="CMD"/>
    <property type="match status" value="1"/>
</dbReference>
<proteinExistence type="predicted"/>
<dbReference type="Gene3D" id="1.20.1290.10">
    <property type="entry name" value="AhpD-like"/>
    <property type="match status" value="1"/>
</dbReference>
<evidence type="ECO:0000313" key="3">
    <source>
        <dbReference type="Proteomes" id="UP000787156"/>
    </source>
</evidence>
<comment type="caution">
    <text evidence="2">The sequence shown here is derived from an EMBL/GenBank/DDBJ whole genome shotgun (WGS) entry which is preliminary data.</text>
</comment>